<feature type="domain" description="Polycystin cation channel PKD1/PKD2" evidence="6">
    <location>
        <begin position="3"/>
        <end position="53"/>
    </location>
</feature>
<evidence type="ECO:0000256" key="5">
    <source>
        <dbReference type="SAM" id="Phobius"/>
    </source>
</evidence>
<dbReference type="Pfam" id="PF08016">
    <property type="entry name" value="PKD_channel"/>
    <property type="match status" value="1"/>
</dbReference>
<dbReference type="AlphaFoldDB" id="W2YNE6"/>
<protein>
    <recommendedName>
        <fullName evidence="6">Polycystin cation channel PKD1/PKD2 domain-containing protein</fullName>
    </recommendedName>
</protein>
<evidence type="ECO:0000256" key="3">
    <source>
        <dbReference type="ARBA" id="ARBA00022989"/>
    </source>
</evidence>
<name>W2YNE6_PHYNI</name>
<evidence type="ECO:0000256" key="1">
    <source>
        <dbReference type="ARBA" id="ARBA00004141"/>
    </source>
</evidence>
<reference evidence="7 8" key="1">
    <citation type="submission" date="2013-11" db="EMBL/GenBank/DDBJ databases">
        <title>The Genome Sequence of Phytophthora parasitica P10297.</title>
        <authorList>
            <consortium name="The Broad Institute Genomics Platform"/>
            <person name="Russ C."/>
            <person name="Tyler B."/>
            <person name="Panabieres F."/>
            <person name="Shan W."/>
            <person name="Tripathy S."/>
            <person name="Grunwald N."/>
            <person name="Machado M."/>
            <person name="Johnson C.S."/>
            <person name="Walker B."/>
            <person name="Young S.K."/>
            <person name="Zeng Q."/>
            <person name="Gargeya S."/>
            <person name="Fitzgerald M."/>
            <person name="Haas B."/>
            <person name="Abouelleil A."/>
            <person name="Allen A.W."/>
            <person name="Alvarado L."/>
            <person name="Arachchi H.M."/>
            <person name="Berlin A.M."/>
            <person name="Chapman S.B."/>
            <person name="Gainer-Dewar J."/>
            <person name="Goldberg J."/>
            <person name="Griggs A."/>
            <person name="Gujja S."/>
            <person name="Hansen M."/>
            <person name="Howarth C."/>
            <person name="Imamovic A."/>
            <person name="Ireland A."/>
            <person name="Larimer J."/>
            <person name="McCowan C."/>
            <person name="Murphy C."/>
            <person name="Pearson M."/>
            <person name="Poon T.W."/>
            <person name="Priest M."/>
            <person name="Roberts A."/>
            <person name="Saif S."/>
            <person name="Shea T."/>
            <person name="Sisk P."/>
            <person name="Sykes S."/>
            <person name="Wortman J."/>
            <person name="Nusbaum C."/>
            <person name="Birren B."/>
        </authorList>
    </citation>
    <scope>NUCLEOTIDE SEQUENCE [LARGE SCALE GENOMIC DNA]</scope>
    <source>
        <strain evidence="7 8">P10297</strain>
    </source>
</reference>
<evidence type="ECO:0000259" key="6">
    <source>
        <dbReference type="Pfam" id="PF08016"/>
    </source>
</evidence>
<accession>W2YNE6</accession>
<keyword evidence="3 5" id="KW-1133">Transmembrane helix</keyword>
<feature type="transmembrane region" description="Helical" evidence="5">
    <location>
        <begin position="27"/>
        <end position="50"/>
    </location>
</feature>
<dbReference type="Proteomes" id="UP000018948">
    <property type="component" value="Unassembled WGS sequence"/>
</dbReference>
<keyword evidence="2 5" id="KW-0812">Transmembrane</keyword>
<dbReference type="EMBL" id="ANIY01003290">
    <property type="protein sequence ID" value="ETP36570.1"/>
    <property type="molecule type" value="Genomic_DNA"/>
</dbReference>
<comment type="caution">
    <text evidence="7">The sequence shown here is derived from an EMBL/GenBank/DDBJ whole genome shotgun (WGS) entry which is preliminary data.</text>
</comment>
<evidence type="ECO:0000313" key="8">
    <source>
        <dbReference type="Proteomes" id="UP000018948"/>
    </source>
</evidence>
<evidence type="ECO:0000313" key="7">
    <source>
        <dbReference type="EMBL" id="ETP36570.1"/>
    </source>
</evidence>
<organism evidence="7 8">
    <name type="scientific">Phytophthora nicotianae P10297</name>
    <dbReference type="NCBI Taxonomy" id="1317064"/>
    <lineage>
        <taxon>Eukaryota</taxon>
        <taxon>Sar</taxon>
        <taxon>Stramenopiles</taxon>
        <taxon>Oomycota</taxon>
        <taxon>Peronosporomycetes</taxon>
        <taxon>Peronosporales</taxon>
        <taxon>Peronosporaceae</taxon>
        <taxon>Phytophthora</taxon>
    </lineage>
</organism>
<sequence>MASCINMLFGVFDFESIKDLQFSVAFYWIYMVVVSLVLMNMMLAIVLDAYDEVSKESYKKAANMKLANRVVTICGDVVSERSFTWKD</sequence>
<proteinExistence type="predicted"/>
<dbReference type="InterPro" id="IPR013122">
    <property type="entry name" value="PKD1_2_channel"/>
</dbReference>
<keyword evidence="4 5" id="KW-0472">Membrane</keyword>
<comment type="subcellular location">
    <subcellularLocation>
        <location evidence="1">Membrane</location>
        <topology evidence="1">Multi-pass membrane protein</topology>
    </subcellularLocation>
</comment>
<evidence type="ECO:0000256" key="2">
    <source>
        <dbReference type="ARBA" id="ARBA00022692"/>
    </source>
</evidence>
<evidence type="ECO:0000256" key="4">
    <source>
        <dbReference type="ARBA" id="ARBA00023136"/>
    </source>
</evidence>
<gene>
    <name evidence="7" type="ORF">F442_15527</name>
</gene>
<dbReference type="Gene3D" id="1.10.287.70">
    <property type="match status" value="1"/>
</dbReference>
<dbReference type="OrthoDB" id="444119at2759"/>
<dbReference type="GO" id="GO:0016020">
    <property type="term" value="C:membrane"/>
    <property type="evidence" value="ECO:0007669"/>
    <property type="project" value="UniProtKB-SubCell"/>
</dbReference>